<dbReference type="OrthoDB" id="2213137at2759"/>
<evidence type="ECO:0000313" key="5">
    <source>
        <dbReference type="EMBL" id="KUI70441.1"/>
    </source>
</evidence>
<proteinExistence type="inferred from homology"/>
<evidence type="ECO:0000256" key="1">
    <source>
        <dbReference type="ARBA" id="ARBA00004141"/>
    </source>
</evidence>
<feature type="compositionally biased region" description="Basic and acidic residues" evidence="3">
    <location>
        <begin position="17"/>
        <end position="26"/>
    </location>
</feature>
<feature type="compositionally biased region" description="Polar residues" evidence="3">
    <location>
        <begin position="33"/>
        <end position="42"/>
    </location>
</feature>
<feature type="transmembrane region" description="Helical" evidence="4">
    <location>
        <begin position="149"/>
        <end position="170"/>
    </location>
</feature>
<feature type="transmembrane region" description="Helical" evidence="4">
    <location>
        <begin position="436"/>
        <end position="458"/>
    </location>
</feature>
<feature type="region of interest" description="Disordered" evidence="3">
    <location>
        <begin position="1"/>
        <end position="42"/>
    </location>
</feature>
<feature type="transmembrane region" description="Helical" evidence="4">
    <location>
        <begin position="210"/>
        <end position="232"/>
    </location>
</feature>
<keyword evidence="4" id="KW-1133">Transmembrane helix</keyword>
<dbReference type="InterPro" id="IPR050327">
    <property type="entry name" value="Proton-linked_MCT"/>
</dbReference>
<sequence>MAIFREGDAARSGAGTEDAHNTEKTPHLAVQPESPSSTDLTSPQYYPQDGGIKAWLFLIGACIVEITAWGFPYCYGVFREYFFTHEPFKGDSLVSVGGMLSNGVLQISLPPIIYTLNNFPSQRKNAMWLGCLICSGSAIGAAFTTSASALIICLGLLYGIGAGLLFAPSMHFMGDWFVKRKSFAYGIICGAGAAAGAGLPPVYTLCLNKYGYRATLVGWGLVTFVVTAIGLLMMQQRTPPEKAPKPTSSDVDFLRQPLFLVFLAATFAQALAHYGPSTYLPSIGADFGLTSYQGSLLVTLLNLAQAIGQPLQGMLADLPSSFYVPFLISTIGGGAVSGLLIWPWCRNLWSLCLFSLCYGATAGGFAVLRPRFAAAVVGDDVTVKQSAESSESEDGMSVADPAPVPAGVHAGQEKAHAEAHQQKKEAEARQKNKSMLIFGVFTAMRGVAIISSGFITVALVHEEGNLVGWGDGTKWRDLMIYTGVIMTAASLGALAKFVPWELKFRGFRAVAREWRWLCVV</sequence>
<evidence type="ECO:0000256" key="4">
    <source>
        <dbReference type="SAM" id="Phobius"/>
    </source>
</evidence>
<dbReference type="GO" id="GO:0016020">
    <property type="term" value="C:membrane"/>
    <property type="evidence" value="ECO:0007669"/>
    <property type="project" value="UniProtKB-SubCell"/>
</dbReference>
<feature type="transmembrane region" description="Helical" evidence="4">
    <location>
        <begin position="54"/>
        <end position="73"/>
    </location>
</feature>
<keyword evidence="6" id="KW-1185">Reference proteome</keyword>
<comment type="similarity">
    <text evidence="2">Belongs to the major facilitator superfamily. Monocarboxylate porter (TC 2.A.1.13) family.</text>
</comment>
<dbReference type="Gene3D" id="1.20.1250.20">
    <property type="entry name" value="MFS general substrate transporter like domains"/>
    <property type="match status" value="1"/>
</dbReference>
<feature type="transmembrane region" description="Helical" evidence="4">
    <location>
        <begin position="93"/>
        <end position="114"/>
    </location>
</feature>
<dbReference type="Pfam" id="PF07690">
    <property type="entry name" value="MFS_1"/>
    <property type="match status" value="1"/>
</dbReference>
<name>A0A194W1N8_CYTMA</name>
<feature type="transmembrane region" description="Helical" evidence="4">
    <location>
        <begin position="182"/>
        <end position="204"/>
    </location>
</feature>
<dbReference type="PANTHER" id="PTHR11360:SF287">
    <property type="entry name" value="MFS MONOCARBOXYLATE TRANSPORTER"/>
    <property type="match status" value="1"/>
</dbReference>
<feature type="transmembrane region" description="Helical" evidence="4">
    <location>
        <begin position="478"/>
        <end position="498"/>
    </location>
</feature>
<dbReference type="PANTHER" id="PTHR11360">
    <property type="entry name" value="MONOCARBOXYLATE TRANSPORTER"/>
    <property type="match status" value="1"/>
</dbReference>
<dbReference type="AlphaFoldDB" id="A0A194W1N8"/>
<evidence type="ECO:0000256" key="3">
    <source>
        <dbReference type="SAM" id="MobiDB-lite"/>
    </source>
</evidence>
<feature type="transmembrane region" description="Helical" evidence="4">
    <location>
        <begin position="126"/>
        <end position="143"/>
    </location>
</feature>
<reference evidence="5" key="1">
    <citation type="submission" date="2014-12" db="EMBL/GenBank/DDBJ databases">
        <title>Genome Sequence of Valsa Canker Pathogens Uncovers a Specific Adaption of Colonization on Woody Bark.</title>
        <authorList>
            <person name="Yin Z."/>
            <person name="Liu H."/>
            <person name="Gao X."/>
            <person name="Li Z."/>
            <person name="Song N."/>
            <person name="Ke X."/>
            <person name="Dai Q."/>
            <person name="Wu Y."/>
            <person name="Sun Y."/>
            <person name="Xu J.-R."/>
            <person name="Kang Z.K."/>
            <person name="Wang L."/>
            <person name="Huang L."/>
        </authorList>
    </citation>
    <scope>NUCLEOTIDE SEQUENCE [LARGE SCALE GENOMIC DNA]</scope>
    <source>
        <strain evidence="5">03-8</strain>
    </source>
</reference>
<dbReference type="GO" id="GO:0022857">
    <property type="term" value="F:transmembrane transporter activity"/>
    <property type="evidence" value="ECO:0007669"/>
    <property type="project" value="InterPro"/>
</dbReference>
<comment type="subcellular location">
    <subcellularLocation>
        <location evidence="1">Membrane</location>
        <topology evidence="1">Multi-pass membrane protein</topology>
    </subcellularLocation>
</comment>
<evidence type="ECO:0000256" key="2">
    <source>
        <dbReference type="ARBA" id="ARBA00006727"/>
    </source>
</evidence>
<feature type="transmembrane region" description="Helical" evidence="4">
    <location>
        <begin position="253"/>
        <end position="272"/>
    </location>
</feature>
<keyword evidence="4" id="KW-0812">Transmembrane</keyword>
<dbReference type="SUPFAM" id="SSF103473">
    <property type="entry name" value="MFS general substrate transporter"/>
    <property type="match status" value="1"/>
</dbReference>
<evidence type="ECO:0000313" key="6">
    <source>
        <dbReference type="Proteomes" id="UP000078559"/>
    </source>
</evidence>
<dbReference type="Proteomes" id="UP000078559">
    <property type="component" value="Chromosome 6"/>
</dbReference>
<dbReference type="InterPro" id="IPR036259">
    <property type="entry name" value="MFS_trans_sf"/>
</dbReference>
<accession>A0A194W1N8</accession>
<gene>
    <name evidence="5" type="ORF">VM1G_06364</name>
</gene>
<dbReference type="EMBL" id="CM003103">
    <property type="protein sequence ID" value="KUI70441.1"/>
    <property type="molecule type" value="Genomic_DNA"/>
</dbReference>
<dbReference type="InterPro" id="IPR011701">
    <property type="entry name" value="MFS"/>
</dbReference>
<protein>
    <submittedName>
        <fullName evidence="5">Transporter ESBP6</fullName>
    </submittedName>
</protein>
<keyword evidence="4" id="KW-0472">Membrane</keyword>
<feature type="transmembrane region" description="Helical" evidence="4">
    <location>
        <begin position="323"/>
        <end position="342"/>
    </location>
</feature>
<dbReference type="SMR" id="A0A194W1N8"/>
<organism evidence="5 6">
    <name type="scientific">Cytospora mali</name>
    <name type="common">Apple Valsa canker fungus</name>
    <name type="synonym">Valsa mali</name>
    <dbReference type="NCBI Taxonomy" id="578113"/>
    <lineage>
        <taxon>Eukaryota</taxon>
        <taxon>Fungi</taxon>
        <taxon>Dikarya</taxon>
        <taxon>Ascomycota</taxon>
        <taxon>Pezizomycotina</taxon>
        <taxon>Sordariomycetes</taxon>
        <taxon>Sordariomycetidae</taxon>
        <taxon>Diaporthales</taxon>
        <taxon>Cytosporaceae</taxon>
        <taxon>Cytospora</taxon>
    </lineage>
</organism>